<reference evidence="1" key="1">
    <citation type="submission" date="2013-12" db="EMBL/GenBank/DDBJ databases">
        <title>A Varibaculum cambriense genome reconstructed from a premature infant gut community with otherwise low bacterial novelty that shifts toward anaerobic metabolism during the third week of life.</title>
        <authorList>
            <person name="Brown C.T."/>
            <person name="Sharon I."/>
            <person name="Thomas B.C."/>
            <person name="Castelle C.J."/>
            <person name="Morowitz M.J."/>
            <person name="Banfield J.F."/>
        </authorList>
    </citation>
    <scope>NUCLEOTIDE SEQUENCE</scope>
</reference>
<name>W1YHG7_9ZZZZ</name>
<dbReference type="AlphaFoldDB" id="W1YHG7"/>
<accession>W1YHG7</accession>
<protein>
    <submittedName>
        <fullName evidence="1">Uncharacterized protein</fullName>
    </submittedName>
</protein>
<feature type="non-terminal residue" evidence="1">
    <location>
        <position position="1"/>
    </location>
</feature>
<evidence type="ECO:0000313" key="1">
    <source>
        <dbReference type="EMBL" id="ETJ41786.1"/>
    </source>
</evidence>
<organism evidence="1">
    <name type="scientific">human gut metagenome</name>
    <dbReference type="NCBI Taxonomy" id="408170"/>
    <lineage>
        <taxon>unclassified sequences</taxon>
        <taxon>metagenomes</taxon>
        <taxon>organismal metagenomes</taxon>
    </lineage>
</organism>
<sequence>RDPSMEVQVLQIKNGQFDALKK</sequence>
<proteinExistence type="predicted"/>
<gene>
    <name evidence="1" type="ORF">Q604_UNBC04274G0002</name>
</gene>
<dbReference type="EMBL" id="AZMM01004274">
    <property type="protein sequence ID" value="ETJ41786.1"/>
    <property type="molecule type" value="Genomic_DNA"/>
</dbReference>
<comment type="caution">
    <text evidence="1">The sequence shown here is derived from an EMBL/GenBank/DDBJ whole genome shotgun (WGS) entry which is preliminary data.</text>
</comment>